<protein>
    <submittedName>
        <fullName evidence="1">Uncharacterized protein</fullName>
    </submittedName>
</protein>
<dbReference type="AlphaFoldDB" id="A0A6B9VF25"/>
<accession>A0A6B9VF25</accession>
<reference evidence="1 2" key="1">
    <citation type="submission" date="2020-01" db="EMBL/GenBank/DDBJ databases">
        <title>Genome sequence of Arachis hypogaea, cultivar Shitouqi.</title>
        <authorList>
            <person name="Zhuang W."/>
            <person name="Chen H."/>
            <person name="Varshney R."/>
            <person name="Wang D."/>
            <person name="Ming R."/>
        </authorList>
    </citation>
    <scope>NUCLEOTIDE SEQUENCE [LARGE SCALE GENOMIC DNA]</scope>
    <source>
        <tissue evidence="1">Young leaf</tissue>
    </source>
</reference>
<evidence type="ECO:0000313" key="2">
    <source>
        <dbReference type="Proteomes" id="UP000464620"/>
    </source>
</evidence>
<proteinExistence type="predicted"/>
<sequence>MRFIVSHIRGVPQQLMVPVLLNQVEDDAFIVHDLNRRLLTDAILKKRLYFSVRLKLKLVMINQLILLQLIIRHVIRDNFLCSLERVK</sequence>
<gene>
    <name evidence="1" type="ORF">DS421_19g668870</name>
</gene>
<organism evidence="1 2">
    <name type="scientific">Arachis hypogaea</name>
    <name type="common">Peanut</name>
    <dbReference type="NCBI Taxonomy" id="3818"/>
    <lineage>
        <taxon>Eukaryota</taxon>
        <taxon>Viridiplantae</taxon>
        <taxon>Streptophyta</taxon>
        <taxon>Embryophyta</taxon>
        <taxon>Tracheophyta</taxon>
        <taxon>Spermatophyta</taxon>
        <taxon>Magnoliopsida</taxon>
        <taxon>eudicotyledons</taxon>
        <taxon>Gunneridae</taxon>
        <taxon>Pentapetalae</taxon>
        <taxon>rosids</taxon>
        <taxon>fabids</taxon>
        <taxon>Fabales</taxon>
        <taxon>Fabaceae</taxon>
        <taxon>Papilionoideae</taxon>
        <taxon>50 kb inversion clade</taxon>
        <taxon>dalbergioids sensu lato</taxon>
        <taxon>Dalbergieae</taxon>
        <taxon>Pterocarpus clade</taxon>
        <taxon>Arachis</taxon>
    </lineage>
</organism>
<evidence type="ECO:0000313" key="1">
    <source>
        <dbReference type="EMBL" id="QHN79294.1"/>
    </source>
</evidence>
<name>A0A6B9VF25_ARAHY</name>
<dbReference type="EMBL" id="CP031001">
    <property type="protein sequence ID" value="QHN79294.1"/>
    <property type="molecule type" value="Genomic_DNA"/>
</dbReference>
<dbReference type="Proteomes" id="UP000464620">
    <property type="component" value="Chromosome B09"/>
</dbReference>